<name>E6WPU5_PSEUU</name>
<keyword evidence="1" id="KW-0812">Transmembrane</keyword>
<dbReference type="Proteomes" id="UP000008632">
    <property type="component" value="Chromosome"/>
</dbReference>
<evidence type="ECO:0000313" key="3">
    <source>
        <dbReference type="Proteomes" id="UP000008632"/>
    </source>
</evidence>
<reference evidence="2 3" key="1">
    <citation type="submission" date="2011-01" db="EMBL/GenBank/DDBJ databases">
        <title>Complete sequence of Pseudoxanthomonas suwonensis 11-1.</title>
        <authorList>
            <consortium name="US DOE Joint Genome Institute"/>
            <person name="Lucas S."/>
            <person name="Copeland A."/>
            <person name="Lapidus A."/>
            <person name="Cheng J.-F."/>
            <person name="Goodwin L."/>
            <person name="Pitluck S."/>
            <person name="Teshima H."/>
            <person name="Detter J.C."/>
            <person name="Han C."/>
            <person name="Tapia R."/>
            <person name="Land M."/>
            <person name="Hauser L."/>
            <person name="Kyrpides N."/>
            <person name="Ivanova N."/>
            <person name="Ovchinnikova G."/>
            <person name="Siebers A.K."/>
            <person name="Allgaier M."/>
            <person name="Thelen M.P."/>
            <person name="Hugenholtz P."/>
            <person name="Gladden J."/>
            <person name="Woyke T."/>
        </authorList>
    </citation>
    <scope>NUCLEOTIDE SEQUENCE [LARGE SCALE GENOMIC DNA]</scope>
    <source>
        <strain evidence="3">11-1</strain>
    </source>
</reference>
<evidence type="ECO:0000313" key="2">
    <source>
        <dbReference type="EMBL" id="ADV26123.1"/>
    </source>
</evidence>
<feature type="transmembrane region" description="Helical" evidence="1">
    <location>
        <begin position="27"/>
        <end position="44"/>
    </location>
</feature>
<keyword evidence="1" id="KW-1133">Transmembrane helix</keyword>
<sequence>MILCIFAYTCMLVVLWPATWMDPRGGMARNLAVLPALAMSWVLSERR</sequence>
<organism evidence="2 3">
    <name type="scientific">Pseudoxanthomonas suwonensis (strain 11-1)</name>
    <dbReference type="NCBI Taxonomy" id="743721"/>
    <lineage>
        <taxon>Bacteria</taxon>
        <taxon>Pseudomonadati</taxon>
        <taxon>Pseudomonadota</taxon>
        <taxon>Gammaproteobacteria</taxon>
        <taxon>Lysobacterales</taxon>
        <taxon>Lysobacteraceae</taxon>
        <taxon>Pseudoxanthomonas</taxon>
    </lineage>
</organism>
<keyword evidence="3" id="KW-1185">Reference proteome</keyword>
<evidence type="ECO:0000256" key="1">
    <source>
        <dbReference type="SAM" id="Phobius"/>
    </source>
</evidence>
<dbReference type="KEGG" id="psu:Psesu_0261"/>
<proteinExistence type="predicted"/>
<dbReference type="HOGENOM" id="CLU_3172364_0_0_6"/>
<gene>
    <name evidence="2" type="ordered locus">Psesu_0261</name>
</gene>
<dbReference type="STRING" id="743721.Psesu_0261"/>
<protein>
    <submittedName>
        <fullName evidence="2">Nucleoside-diphosphate-sugar epimerase</fullName>
    </submittedName>
</protein>
<dbReference type="EMBL" id="CP002446">
    <property type="protein sequence ID" value="ADV26123.1"/>
    <property type="molecule type" value="Genomic_DNA"/>
</dbReference>
<accession>E6WPU5</accession>
<dbReference type="AlphaFoldDB" id="E6WPU5"/>
<keyword evidence="1" id="KW-0472">Membrane</keyword>